<evidence type="ECO:0000256" key="1">
    <source>
        <dbReference type="SAM" id="MobiDB-lite"/>
    </source>
</evidence>
<reference evidence="2" key="1">
    <citation type="journal article" date="2020" name="Fungal Divers.">
        <title>Resolving the Mortierellaceae phylogeny through synthesis of multi-gene phylogenetics and phylogenomics.</title>
        <authorList>
            <person name="Vandepol N."/>
            <person name="Liber J."/>
            <person name="Desiro A."/>
            <person name="Na H."/>
            <person name="Kennedy M."/>
            <person name="Barry K."/>
            <person name="Grigoriev I.V."/>
            <person name="Miller A.N."/>
            <person name="O'Donnell K."/>
            <person name="Stajich J.E."/>
            <person name="Bonito G."/>
        </authorList>
    </citation>
    <scope>NUCLEOTIDE SEQUENCE</scope>
    <source>
        <strain evidence="2">REB-010B</strain>
    </source>
</reference>
<keyword evidence="3" id="KW-1185">Reference proteome</keyword>
<dbReference type="EMBL" id="JAAAIP010002273">
    <property type="protein sequence ID" value="KAG0300894.1"/>
    <property type="molecule type" value="Genomic_DNA"/>
</dbReference>
<dbReference type="AlphaFoldDB" id="A0A9P6QW96"/>
<evidence type="ECO:0000313" key="3">
    <source>
        <dbReference type="Proteomes" id="UP000738325"/>
    </source>
</evidence>
<feature type="non-terminal residue" evidence="2">
    <location>
        <position position="1"/>
    </location>
</feature>
<dbReference type="OrthoDB" id="10646210at2759"/>
<name>A0A9P6QW96_9FUNG</name>
<dbReference type="Proteomes" id="UP000738325">
    <property type="component" value="Unassembled WGS sequence"/>
</dbReference>
<evidence type="ECO:0000313" key="2">
    <source>
        <dbReference type="EMBL" id="KAG0300894.1"/>
    </source>
</evidence>
<feature type="region of interest" description="Disordered" evidence="1">
    <location>
        <begin position="1"/>
        <end position="71"/>
    </location>
</feature>
<proteinExistence type="predicted"/>
<comment type="caution">
    <text evidence="2">The sequence shown here is derived from an EMBL/GenBank/DDBJ whole genome shotgun (WGS) entry which is preliminary data.</text>
</comment>
<protein>
    <submittedName>
        <fullName evidence="2">Uncharacterized protein</fullName>
    </submittedName>
</protein>
<accession>A0A9P6QW96</accession>
<sequence length="99" mass="11200">GGETATFRVEPPLLSRKRRNPRQHAPRPVKIRRRVEGKAGSSLAAQDGSPVPVTDQEPIDPELAKRRKDSANEVFRSIMETTSVSSTIRLYRAQLKHWK</sequence>
<feature type="compositionally biased region" description="Basic residues" evidence="1">
    <location>
        <begin position="15"/>
        <end position="35"/>
    </location>
</feature>
<organism evidence="2 3">
    <name type="scientific">Dissophora globulifera</name>
    <dbReference type="NCBI Taxonomy" id="979702"/>
    <lineage>
        <taxon>Eukaryota</taxon>
        <taxon>Fungi</taxon>
        <taxon>Fungi incertae sedis</taxon>
        <taxon>Mucoromycota</taxon>
        <taxon>Mortierellomycotina</taxon>
        <taxon>Mortierellomycetes</taxon>
        <taxon>Mortierellales</taxon>
        <taxon>Mortierellaceae</taxon>
        <taxon>Dissophora</taxon>
    </lineage>
</organism>
<feature type="non-terminal residue" evidence="2">
    <location>
        <position position="99"/>
    </location>
</feature>
<gene>
    <name evidence="2" type="ORF">BGZ99_003612</name>
</gene>